<feature type="region of interest" description="Disordered" evidence="1">
    <location>
        <begin position="176"/>
        <end position="241"/>
    </location>
</feature>
<dbReference type="Proteomes" id="UP001190700">
    <property type="component" value="Unassembled WGS sequence"/>
</dbReference>
<gene>
    <name evidence="2" type="ORF">CYMTET_49915</name>
</gene>
<accession>A0AAE0ETE5</accession>
<keyword evidence="3" id="KW-1185">Reference proteome</keyword>
<reference evidence="2 3" key="1">
    <citation type="journal article" date="2015" name="Genome Biol. Evol.">
        <title>Comparative Genomics of a Bacterivorous Green Alga Reveals Evolutionary Causalities and Consequences of Phago-Mixotrophic Mode of Nutrition.</title>
        <authorList>
            <person name="Burns J.A."/>
            <person name="Paasch A."/>
            <person name="Narechania A."/>
            <person name="Kim E."/>
        </authorList>
    </citation>
    <scope>NUCLEOTIDE SEQUENCE [LARGE SCALE GENOMIC DNA]</scope>
    <source>
        <strain evidence="2 3">PLY_AMNH</strain>
    </source>
</reference>
<name>A0AAE0ETE5_9CHLO</name>
<dbReference type="Gene3D" id="1.25.10.10">
    <property type="entry name" value="Leucine-rich Repeat Variant"/>
    <property type="match status" value="2"/>
</dbReference>
<dbReference type="AlphaFoldDB" id="A0AAE0ETE5"/>
<dbReference type="SUPFAM" id="SSF48371">
    <property type="entry name" value="ARM repeat"/>
    <property type="match status" value="1"/>
</dbReference>
<evidence type="ECO:0000256" key="1">
    <source>
        <dbReference type="SAM" id="MobiDB-lite"/>
    </source>
</evidence>
<feature type="compositionally biased region" description="Basic and acidic residues" evidence="1">
    <location>
        <begin position="38"/>
        <end position="60"/>
    </location>
</feature>
<feature type="compositionally biased region" description="Basic and acidic residues" evidence="1">
    <location>
        <begin position="8"/>
        <end position="18"/>
    </location>
</feature>
<feature type="region of interest" description="Disordered" evidence="1">
    <location>
        <begin position="597"/>
        <end position="626"/>
    </location>
</feature>
<proteinExistence type="predicted"/>
<dbReference type="EMBL" id="LGRX02033705">
    <property type="protein sequence ID" value="KAK3240233.1"/>
    <property type="molecule type" value="Genomic_DNA"/>
</dbReference>
<evidence type="ECO:0000313" key="2">
    <source>
        <dbReference type="EMBL" id="KAK3240233.1"/>
    </source>
</evidence>
<dbReference type="InterPro" id="IPR011989">
    <property type="entry name" value="ARM-like"/>
</dbReference>
<comment type="caution">
    <text evidence="2">The sequence shown here is derived from an EMBL/GenBank/DDBJ whole genome shotgun (WGS) entry which is preliminary data.</text>
</comment>
<feature type="region of interest" description="Disordered" evidence="1">
    <location>
        <begin position="1"/>
        <end position="60"/>
    </location>
</feature>
<organism evidence="2 3">
    <name type="scientific">Cymbomonas tetramitiformis</name>
    <dbReference type="NCBI Taxonomy" id="36881"/>
    <lineage>
        <taxon>Eukaryota</taxon>
        <taxon>Viridiplantae</taxon>
        <taxon>Chlorophyta</taxon>
        <taxon>Pyramimonadophyceae</taxon>
        <taxon>Pyramimonadales</taxon>
        <taxon>Pyramimonadaceae</taxon>
        <taxon>Cymbomonas</taxon>
    </lineage>
</organism>
<protein>
    <submittedName>
        <fullName evidence="2">Uncharacterized protein</fullName>
    </submittedName>
</protein>
<evidence type="ECO:0000313" key="3">
    <source>
        <dbReference type="Proteomes" id="UP001190700"/>
    </source>
</evidence>
<sequence length="626" mass="69945">MEVNSESTEIKGNADDKQATQIVKPPKSFKLVLQTSARGKDDHLSHQGEDGSAQTEKEKESDFYFDVDSSVKFEEIEKMAHDLLGLEKGRWDVKRRGKPGTYHMLEAEIIHLFLVNPTWEPFIEEYSSRLRHITSDEEWGLYTEGYPLGREDRCKRSVWFSAVRLKTAMSILEEFRAPPEAEDEPENPALTKKKSNFERKQLTQRPSTESAIRRPPGHIEGPRSPAPAAEPAERSGMSMKVESMMRTNKMAKLRHAMKDAMDDTDTRQRELKQRMAAILNKETGNPWEGKEIELAGSVLVKEERLKSTPKLEKALQLLERGSHGLWELAVDRENHGSAIFDHLVLTLLLAVLESVSLPAVANALAAFWALAVSQECRNTLCSLNVLPAILSTLDDKLAPHEALDDSLQDDLRKMPSFRSTETDVYRVHVMAMVALSVMVCDAKCRRALMDEDPAFSKIMDLSLDYGRKRKVMEVEDWTSKNPEKMGVPDNDLSPDSKWILQFPDAACIAAQILCTTMTRDAECRIKFAESNGLKRLPEMLVSEHQMIQFCAVNMLAAYSRDDASLEALGNIEDLPAILDKLMYVLMRCTHALKAASSGNAVPVDPDSRGIAPSAPDGTGAAHGLAG</sequence>
<dbReference type="InterPro" id="IPR016024">
    <property type="entry name" value="ARM-type_fold"/>
</dbReference>